<feature type="transmembrane region" description="Helical" evidence="6">
    <location>
        <begin position="335"/>
        <end position="357"/>
    </location>
</feature>
<protein>
    <recommendedName>
        <fullName evidence="10">FtsX-like permease family protein</fullName>
    </recommendedName>
</protein>
<feature type="domain" description="MacB-like periplasmic core" evidence="8">
    <location>
        <begin position="11"/>
        <end position="207"/>
    </location>
</feature>
<reference evidence="9" key="1">
    <citation type="submission" date="2018-06" db="EMBL/GenBank/DDBJ databases">
        <authorList>
            <person name="Zhirakovskaya E."/>
        </authorList>
    </citation>
    <scope>NUCLEOTIDE SEQUENCE</scope>
</reference>
<feature type="transmembrane region" description="Helical" evidence="6">
    <location>
        <begin position="6"/>
        <end position="22"/>
    </location>
</feature>
<dbReference type="Pfam" id="PF12704">
    <property type="entry name" value="MacB_PCD"/>
    <property type="match status" value="1"/>
</dbReference>
<keyword evidence="5 6" id="KW-0472">Membrane</keyword>
<proteinExistence type="predicted"/>
<evidence type="ECO:0000256" key="5">
    <source>
        <dbReference type="ARBA" id="ARBA00023136"/>
    </source>
</evidence>
<accession>A0A3B0TD76</accession>
<name>A0A3B0TD76_9ZZZZ</name>
<dbReference type="EMBL" id="UOEN01000100">
    <property type="protein sequence ID" value="VAW12422.1"/>
    <property type="molecule type" value="Genomic_DNA"/>
</dbReference>
<evidence type="ECO:0008006" key="10">
    <source>
        <dbReference type="Google" id="ProtNLM"/>
    </source>
</evidence>
<evidence type="ECO:0000256" key="1">
    <source>
        <dbReference type="ARBA" id="ARBA00004651"/>
    </source>
</evidence>
<dbReference type="AlphaFoldDB" id="A0A3B0TD76"/>
<evidence type="ECO:0000256" key="4">
    <source>
        <dbReference type="ARBA" id="ARBA00022989"/>
    </source>
</evidence>
<evidence type="ECO:0000259" key="7">
    <source>
        <dbReference type="Pfam" id="PF02687"/>
    </source>
</evidence>
<dbReference type="InterPro" id="IPR025857">
    <property type="entry name" value="MacB_PCD"/>
</dbReference>
<evidence type="ECO:0000313" key="9">
    <source>
        <dbReference type="EMBL" id="VAW12422.1"/>
    </source>
</evidence>
<evidence type="ECO:0000256" key="3">
    <source>
        <dbReference type="ARBA" id="ARBA00022692"/>
    </source>
</evidence>
<dbReference type="PANTHER" id="PTHR30572">
    <property type="entry name" value="MEMBRANE COMPONENT OF TRANSPORTER-RELATED"/>
    <property type="match status" value="1"/>
</dbReference>
<evidence type="ECO:0000259" key="8">
    <source>
        <dbReference type="Pfam" id="PF12704"/>
    </source>
</evidence>
<evidence type="ECO:0000256" key="2">
    <source>
        <dbReference type="ARBA" id="ARBA00022475"/>
    </source>
</evidence>
<comment type="subcellular location">
    <subcellularLocation>
        <location evidence="1">Cell membrane</location>
        <topology evidence="1">Multi-pass membrane protein</topology>
    </subcellularLocation>
</comment>
<feature type="transmembrane region" description="Helical" evidence="6">
    <location>
        <begin position="299"/>
        <end position="323"/>
    </location>
</feature>
<keyword evidence="4 6" id="KW-1133">Transmembrane helix</keyword>
<dbReference type="GO" id="GO:0005886">
    <property type="term" value="C:plasma membrane"/>
    <property type="evidence" value="ECO:0007669"/>
    <property type="project" value="UniProtKB-SubCell"/>
</dbReference>
<feature type="domain" description="ABC3 transporter permease C-terminal" evidence="7">
    <location>
        <begin position="250"/>
        <end position="364"/>
    </location>
</feature>
<keyword evidence="2" id="KW-1003">Cell membrane</keyword>
<feature type="transmembrane region" description="Helical" evidence="6">
    <location>
        <begin position="247"/>
        <end position="271"/>
    </location>
</feature>
<organism evidence="9">
    <name type="scientific">hydrothermal vent metagenome</name>
    <dbReference type="NCBI Taxonomy" id="652676"/>
    <lineage>
        <taxon>unclassified sequences</taxon>
        <taxon>metagenomes</taxon>
        <taxon>ecological metagenomes</taxon>
    </lineage>
</organism>
<evidence type="ECO:0000256" key="6">
    <source>
        <dbReference type="SAM" id="Phobius"/>
    </source>
</evidence>
<dbReference type="PANTHER" id="PTHR30572:SF18">
    <property type="entry name" value="ABC-TYPE MACROLIDE FAMILY EXPORT SYSTEM PERMEASE COMPONENT 2"/>
    <property type="match status" value="1"/>
</dbReference>
<gene>
    <name evidence="9" type="ORF">MNBD_BACTEROID05-284</name>
</gene>
<keyword evidence="3 6" id="KW-0812">Transmembrane</keyword>
<dbReference type="Pfam" id="PF02687">
    <property type="entry name" value="FtsX"/>
    <property type="match status" value="1"/>
</dbReference>
<dbReference type="InterPro" id="IPR050250">
    <property type="entry name" value="Macrolide_Exporter_MacB"/>
</dbReference>
<feature type="non-terminal residue" evidence="9">
    <location>
        <position position="1"/>
    </location>
</feature>
<dbReference type="InterPro" id="IPR003838">
    <property type="entry name" value="ABC3_permease_C"/>
</dbReference>
<dbReference type="GO" id="GO:0022857">
    <property type="term" value="F:transmembrane transporter activity"/>
    <property type="evidence" value="ECO:0007669"/>
    <property type="project" value="TreeGrafter"/>
</dbReference>
<sequence>RKILVVVQFTVSIILIIATIAVQEQIKHSKNRPIGYEKSELVIIGKNTEDYEGKYNQLRSELINNRAIVEMAESSSPLTDVWSSSGGFEWEGKDPNFLTNIVNLSITHDFGKTIGWEIVEGRDFSRDFSTDSTAFILNETAVKYMGLEKPLGKIVRWNNEKHEIIGIVKDMLMESPFESVKPTIFLIKYDNTNWIELKLNPDKSATASLALIKEVFNKHVPNIPFEYQFVDRKFAKKFIAEERIRKLSGIFAFLAVFISCLGLFGLASYIAEQRTKEIGVRKVLGATVLNLWKLLSKDFVKLVILSCFIAIPLAYYGVVNLLLNNYEYHTEIVWWIYVLVGVGALGITLLTVSFQAIKAASANPVKSLKTE</sequence>